<dbReference type="PANTHER" id="PTHR34475">
    <property type="match status" value="1"/>
</dbReference>
<dbReference type="SUPFAM" id="SSF47413">
    <property type="entry name" value="lambda repressor-like DNA-binding domains"/>
    <property type="match status" value="1"/>
</dbReference>
<feature type="domain" description="HTH cro/C1-type" evidence="3">
    <location>
        <begin position="7"/>
        <end position="36"/>
    </location>
</feature>
<reference evidence="5" key="1">
    <citation type="submission" date="2017-01" db="EMBL/GenBank/DDBJ databases">
        <authorList>
            <person name="Varghese N."/>
            <person name="Submissions S."/>
        </authorList>
    </citation>
    <scope>NUCLEOTIDE SEQUENCE [LARGE SCALE GENOMIC DNA]</scope>
    <source>
        <strain evidence="5">DSM 23127</strain>
    </source>
</reference>
<dbReference type="Proteomes" id="UP000187608">
    <property type="component" value="Unassembled WGS sequence"/>
</dbReference>
<dbReference type="EMBL" id="FTOC01000001">
    <property type="protein sequence ID" value="SIS37435.1"/>
    <property type="molecule type" value="Genomic_DNA"/>
</dbReference>
<dbReference type="InterPro" id="IPR001387">
    <property type="entry name" value="Cro/C1-type_HTH"/>
</dbReference>
<sequence length="314" mass="34442">MELGSRLREARNAKGMSLEEVQASTKIQKRYLQAIEENNFDTLPGKFYTRAFIREYASTVGLNPEEVMEEHKSELPSMDDETTIPYTRVQKSKQQPSPTKGSSSGKSSKVFPAIITAALVVVIVFVIYFFTQQLSTPSETAPEDDQPQDEVVISDDEGNGNEEESQGENAGESGSGETEGEGETDSENTEENPPSEESEKEPEEEQAAQVELQQTGTGGFPEHTYQVTDAEEKQVTIELTGESYLEVTAPKNGENLIDPIIYSQADSPLTIDASAHEQLFLKTGSAGALNVSIDDQPVEFPADMTTQKLLINFN</sequence>
<dbReference type="InterPro" id="IPR050400">
    <property type="entry name" value="Bact_Cytoskel_RodZ"/>
</dbReference>
<organism evidence="4 5">
    <name type="scientific">Salimicrobium flavidum</name>
    <dbReference type="NCBI Taxonomy" id="570947"/>
    <lineage>
        <taxon>Bacteria</taxon>
        <taxon>Bacillati</taxon>
        <taxon>Bacillota</taxon>
        <taxon>Bacilli</taxon>
        <taxon>Bacillales</taxon>
        <taxon>Bacillaceae</taxon>
        <taxon>Salimicrobium</taxon>
    </lineage>
</organism>
<feature type="region of interest" description="Disordered" evidence="1">
    <location>
        <begin position="137"/>
        <end position="222"/>
    </location>
</feature>
<feature type="region of interest" description="Disordered" evidence="1">
    <location>
        <begin position="87"/>
        <end position="107"/>
    </location>
</feature>
<evidence type="ECO:0000259" key="3">
    <source>
        <dbReference type="PROSITE" id="PS50943"/>
    </source>
</evidence>
<feature type="transmembrane region" description="Helical" evidence="2">
    <location>
        <begin position="110"/>
        <end position="130"/>
    </location>
</feature>
<feature type="compositionally biased region" description="Acidic residues" evidence="1">
    <location>
        <begin position="141"/>
        <end position="166"/>
    </location>
</feature>
<dbReference type="Pfam" id="PF13413">
    <property type="entry name" value="HTH_25"/>
    <property type="match status" value="1"/>
</dbReference>
<feature type="compositionally biased region" description="Acidic residues" evidence="1">
    <location>
        <begin position="178"/>
        <end position="206"/>
    </location>
</feature>
<proteinExistence type="predicted"/>
<dbReference type="PROSITE" id="PS50943">
    <property type="entry name" value="HTH_CROC1"/>
    <property type="match status" value="1"/>
</dbReference>
<accession>A0A1N7IK30</accession>
<dbReference type="CDD" id="cd00093">
    <property type="entry name" value="HTH_XRE"/>
    <property type="match status" value="1"/>
</dbReference>
<feature type="compositionally biased region" description="Low complexity" evidence="1">
    <location>
        <begin position="92"/>
        <end position="107"/>
    </location>
</feature>
<dbReference type="OrthoDB" id="9797543at2"/>
<keyword evidence="2" id="KW-0812">Transmembrane</keyword>
<evidence type="ECO:0000256" key="2">
    <source>
        <dbReference type="SAM" id="Phobius"/>
    </source>
</evidence>
<name>A0A1N7IK30_9BACI</name>
<keyword evidence="2" id="KW-1133">Transmembrane helix</keyword>
<dbReference type="Gene3D" id="1.10.260.40">
    <property type="entry name" value="lambda repressor-like DNA-binding domains"/>
    <property type="match status" value="1"/>
</dbReference>
<dbReference type="RefSeq" id="WP_076556607.1">
    <property type="nucleotide sequence ID" value="NZ_FTOC01000001.1"/>
</dbReference>
<protein>
    <submittedName>
        <fullName evidence="4">Protein RodZ, contains Xre-like HTH and DUF4115 domains</fullName>
    </submittedName>
</protein>
<gene>
    <name evidence="4" type="ORF">SAMN05421687_101345</name>
</gene>
<feature type="compositionally biased region" description="Low complexity" evidence="1">
    <location>
        <begin position="167"/>
        <end position="176"/>
    </location>
</feature>
<dbReference type="GO" id="GO:0003677">
    <property type="term" value="F:DNA binding"/>
    <property type="evidence" value="ECO:0007669"/>
    <property type="project" value="InterPro"/>
</dbReference>
<dbReference type="PANTHER" id="PTHR34475:SF1">
    <property type="entry name" value="CYTOSKELETON PROTEIN RODZ"/>
    <property type="match status" value="1"/>
</dbReference>
<keyword evidence="2" id="KW-0472">Membrane</keyword>
<evidence type="ECO:0000313" key="5">
    <source>
        <dbReference type="Proteomes" id="UP000187608"/>
    </source>
</evidence>
<evidence type="ECO:0000256" key="1">
    <source>
        <dbReference type="SAM" id="MobiDB-lite"/>
    </source>
</evidence>
<evidence type="ECO:0000313" key="4">
    <source>
        <dbReference type="EMBL" id="SIS37435.1"/>
    </source>
</evidence>
<dbReference type="STRING" id="570947.SAMN05421687_101345"/>
<dbReference type="AlphaFoldDB" id="A0A1N7IK30"/>
<dbReference type="InterPro" id="IPR010982">
    <property type="entry name" value="Lambda_DNA-bd_dom_sf"/>
</dbReference>
<keyword evidence="5" id="KW-1185">Reference proteome</keyword>